<proteinExistence type="predicted"/>
<feature type="domain" description="Penicillin-binding protein transpeptidase" evidence="3">
    <location>
        <begin position="50"/>
        <end position="366"/>
    </location>
</feature>
<dbReference type="Pfam" id="PF00905">
    <property type="entry name" value="Transpeptidase"/>
    <property type="match status" value="1"/>
</dbReference>
<evidence type="ECO:0000313" key="5">
    <source>
        <dbReference type="Proteomes" id="UP000190951"/>
    </source>
</evidence>
<dbReference type="SUPFAM" id="SSF56601">
    <property type="entry name" value="beta-lactamase/transpeptidase-like"/>
    <property type="match status" value="1"/>
</dbReference>
<dbReference type="KEGG" id="crw:CROST_045090"/>
<evidence type="ECO:0000256" key="1">
    <source>
        <dbReference type="ARBA" id="ARBA00004370"/>
    </source>
</evidence>
<dbReference type="EMBL" id="CP096984">
    <property type="protein sequence ID" value="URZ13731.1"/>
    <property type="molecule type" value="Genomic_DNA"/>
</dbReference>
<dbReference type="Gene3D" id="3.40.710.10">
    <property type="entry name" value="DD-peptidase/beta-lactamase superfamily"/>
    <property type="match status" value="1"/>
</dbReference>
<keyword evidence="4" id="KW-0614">Plasmid</keyword>
<dbReference type="InterPro" id="IPR050515">
    <property type="entry name" value="Beta-lactam/transpept"/>
</dbReference>
<gene>
    <name evidence="4" type="primary">spoVD_3</name>
    <name evidence="4" type="ORF">CROST_045090</name>
</gene>
<evidence type="ECO:0000313" key="4">
    <source>
        <dbReference type="EMBL" id="URZ13731.1"/>
    </source>
</evidence>
<keyword evidence="2" id="KW-0472">Membrane</keyword>
<dbReference type="Proteomes" id="UP000190951">
    <property type="component" value="Plasmid p330"/>
</dbReference>
<organism evidence="4 5">
    <name type="scientific">Clostridium felsineum</name>
    <dbReference type="NCBI Taxonomy" id="36839"/>
    <lineage>
        <taxon>Bacteria</taxon>
        <taxon>Bacillati</taxon>
        <taxon>Bacillota</taxon>
        <taxon>Clostridia</taxon>
        <taxon>Eubacteriales</taxon>
        <taxon>Clostridiaceae</taxon>
        <taxon>Clostridium</taxon>
    </lineage>
</organism>
<dbReference type="PANTHER" id="PTHR30627:SF1">
    <property type="entry name" value="PEPTIDOGLYCAN D,D-TRANSPEPTIDASE FTSI"/>
    <property type="match status" value="1"/>
</dbReference>
<keyword evidence="5" id="KW-1185">Reference proteome</keyword>
<accession>A0A9Q8UM82</accession>
<name>A0A9Q8UM82_9CLOT</name>
<protein>
    <submittedName>
        <fullName evidence="4">Stage V sporulation protein D</fullName>
    </submittedName>
</protein>
<comment type="subcellular location">
    <subcellularLocation>
        <location evidence="1">Membrane</location>
    </subcellularLocation>
</comment>
<dbReference type="InterPro" id="IPR001460">
    <property type="entry name" value="PCN-bd_Tpept"/>
</dbReference>
<reference evidence="4 5" key="1">
    <citation type="submission" date="2022-04" db="EMBL/GenBank/DDBJ databases">
        <title>Genome sequence of C. roseum typestrain.</title>
        <authorList>
            <person name="Poehlein A."/>
            <person name="Schoch T."/>
            <person name="Duerre P."/>
            <person name="Daniel R."/>
        </authorList>
    </citation>
    <scope>NUCLEOTIDE SEQUENCE [LARGE SCALE GENOMIC DNA]</scope>
    <source>
        <strain evidence="4 5">DSM 7320</strain>
        <plasmid evidence="4 5">p330</plasmid>
    </source>
</reference>
<dbReference type="GO" id="GO:0071555">
    <property type="term" value="P:cell wall organization"/>
    <property type="evidence" value="ECO:0007669"/>
    <property type="project" value="TreeGrafter"/>
</dbReference>
<dbReference type="Gene3D" id="3.30.450.330">
    <property type="match status" value="1"/>
</dbReference>
<sequence length="385" mass="41855">MRNQLPYGNSEYSAPKSGHDIVLTIDKNIQLIAEKAAKKALSDNKAKSVTITVMNPNNGEILAMVSEPDFDPNNPKEEDTSNLRNTAVENAFEPGSIFKVITSYAALAEKVVNDNTVFTCDGSLKINKTTIHCWEPEGHGKEHFVDILKNSCNVGFMELGTNLLGKERLYKYEKLFGLGEKTGVDLPDEATGTVRPPSETSPVDLAINSFGQGISVTSVGYLAAFNAIANGGNWIKPHVMKEIVHNDDKNNRIVDEEYSDYGKKKILDEAVAKNLRDYLIHVVSDQAGVGHKAYIPSYDIAGKTGTAEKASPKGGGYEPGKYIASFAGMAPKDKPKITLLVSVDEPDAATNYYASTVAAPVAKELYSQIFDYLATYGIYNIAAKK</sequence>
<geneLocation type="plasmid" evidence="4 5">
    <name>p330</name>
</geneLocation>
<evidence type="ECO:0000256" key="2">
    <source>
        <dbReference type="ARBA" id="ARBA00023136"/>
    </source>
</evidence>
<dbReference type="PANTHER" id="PTHR30627">
    <property type="entry name" value="PEPTIDOGLYCAN D,D-TRANSPEPTIDASE"/>
    <property type="match status" value="1"/>
</dbReference>
<evidence type="ECO:0000259" key="3">
    <source>
        <dbReference type="Pfam" id="PF00905"/>
    </source>
</evidence>
<dbReference type="AlphaFoldDB" id="A0A9Q8UM82"/>
<dbReference type="GO" id="GO:0005886">
    <property type="term" value="C:plasma membrane"/>
    <property type="evidence" value="ECO:0007669"/>
    <property type="project" value="TreeGrafter"/>
</dbReference>
<dbReference type="GO" id="GO:0008658">
    <property type="term" value="F:penicillin binding"/>
    <property type="evidence" value="ECO:0007669"/>
    <property type="project" value="InterPro"/>
</dbReference>
<dbReference type="InterPro" id="IPR012338">
    <property type="entry name" value="Beta-lactam/transpept-like"/>
</dbReference>